<dbReference type="InterPro" id="IPR030872">
    <property type="entry name" value="Cardiolipin_synth_ClsB"/>
</dbReference>
<dbReference type="SMART" id="SM00155">
    <property type="entry name" value="PLDc"/>
    <property type="match status" value="2"/>
</dbReference>
<feature type="active site" evidence="1">
    <location>
        <position position="296"/>
    </location>
</feature>
<feature type="active site" evidence="1">
    <location>
        <position position="114"/>
    </location>
</feature>
<evidence type="ECO:0000256" key="1">
    <source>
        <dbReference type="HAMAP-Rule" id="MF_01917"/>
    </source>
</evidence>
<dbReference type="Gene3D" id="3.30.870.10">
    <property type="entry name" value="Endonuclease Chain A"/>
    <property type="match status" value="2"/>
</dbReference>
<dbReference type="OrthoDB" id="9762009at2"/>
<keyword evidence="1" id="KW-0808">Transferase</keyword>
<dbReference type="EC" id="2.7.8.-" evidence="1"/>
<evidence type="ECO:0000259" key="2">
    <source>
        <dbReference type="PROSITE" id="PS50035"/>
    </source>
</evidence>
<sequence length="389" mass="44916">MKLPKFIKGNRITLLHNGAEYFPALESAIDEANKEIHLQTYIFKYDLTGIRIASALKRAAQRGVAVHLLIDGFGSLSFPQKAIDNLIATGVQVMHYRKEVFSFRFRRHRLRRMHRKLVVIDARIAFVGGINIINDYQKPGEPIPRFDYAVKIEGPLLATIHSSARRLWMLVAWAHFKKRWITHLELQPITKPVGNQRAAFVIRDNLRHRRDIERSYLKAIATAYNEIIIANAYFLPGRNFRQALIHAARRGVSVILLLQGKIEYRIQYHASRALYDNLLDAGIKIYEYRKSFLHAKVAVIDQYWSTVGSSNIDPLSLLMAQEANVMILDQAFAMELRTTLQIAMRDAKPVSKLYWGKQSWINRSLNWISYYIVRILQGVLGYSQESTRV</sequence>
<dbReference type="InterPro" id="IPR025202">
    <property type="entry name" value="PLD-like_dom"/>
</dbReference>
<reference evidence="5" key="1">
    <citation type="submission" date="2015-05" db="EMBL/GenBank/DDBJ databases">
        <title>Draft genome of Nitrosomonas communis strain Nm2.</title>
        <authorList>
            <person name="Kozlowski J.A."/>
            <person name="Kits K.D."/>
            <person name="Stein L.Y."/>
        </authorList>
    </citation>
    <scope>NUCLEOTIDE SEQUENCE [LARGE SCALE GENOMIC DNA]</scope>
    <source>
        <strain evidence="5">Nm2</strain>
    </source>
</reference>
<organism evidence="3 5">
    <name type="scientific">Nitrosomonas communis</name>
    <dbReference type="NCBI Taxonomy" id="44574"/>
    <lineage>
        <taxon>Bacteria</taxon>
        <taxon>Pseudomonadati</taxon>
        <taxon>Pseudomonadota</taxon>
        <taxon>Betaproteobacteria</taxon>
        <taxon>Nitrosomonadales</taxon>
        <taxon>Nitrosomonadaceae</taxon>
        <taxon>Nitrosomonas</taxon>
    </lineage>
</organism>
<keyword evidence="1" id="KW-1003">Cell membrane</keyword>
<dbReference type="Pfam" id="PF13091">
    <property type="entry name" value="PLDc_2"/>
    <property type="match status" value="2"/>
</dbReference>
<accession>A0A0F7KFP2</accession>
<name>A0A0F7KFP2_9PROT</name>
<protein>
    <recommendedName>
        <fullName evidence="1">Cardiolipin synthase B</fullName>
        <shortName evidence="1">CL synthase</shortName>
        <ecNumber evidence="1">2.7.8.-</ecNumber>
    </recommendedName>
</protein>
<dbReference type="RefSeq" id="WP_046850026.1">
    <property type="nucleotide sequence ID" value="NZ_CBDIPD010000089.1"/>
</dbReference>
<dbReference type="Proteomes" id="UP000034156">
    <property type="component" value="Chromosome"/>
</dbReference>
<comment type="similarity">
    <text evidence="1">Belongs to the phospholipase D family. Cardiolipin synthase subfamily. ClsB sub-subfamily.</text>
</comment>
<comment type="function">
    <text evidence="1">Catalyzes the phosphatidyl group transfer from one phosphatidylglycerol molecule to another to form cardiolipin (CL) (diphosphatidylglycerol) and glycerol.</text>
</comment>
<keyword evidence="1" id="KW-0594">Phospholipid biosynthesis</keyword>
<keyword evidence="1" id="KW-0444">Lipid biosynthesis</keyword>
<dbReference type="PATRIC" id="fig|44574.3.peg.2250"/>
<keyword evidence="1" id="KW-1208">Phospholipid metabolism</keyword>
<feature type="active site" evidence="1">
    <location>
        <position position="116"/>
    </location>
</feature>
<feature type="active site" evidence="1">
    <location>
        <position position="301"/>
    </location>
</feature>
<dbReference type="KEGG" id="nco:AAW31_09215"/>
<feature type="domain" description="PLD phosphodiesterase" evidence="2">
    <location>
        <begin position="289"/>
        <end position="316"/>
    </location>
</feature>
<dbReference type="CDD" id="cd09159">
    <property type="entry name" value="PLDc_ybhO_like_2"/>
    <property type="match status" value="1"/>
</dbReference>
<dbReference type="HAMAP" id="MF_01917">
    <property type="entry name" value="Cardiolipin_synth_ClsB"/>
    <property type="match status" value="1"/>
</dbReference>
<keyword evidence="1" id="KW-0443">Lipid metabolism</keyword>
<comment type="subcellular location">
    <subcellularLocation>
        <location evidence="1">Cell membrane</location>
        <topology evidence="1">Peripheral membrane protein</topology>
    </subcellularLocation>
</comment>
<evidence type="ECO:0000313" key="3">
    <source>
        <dbReference type="EMBL" id="AKH37958.1"/>
    </source>
</evidence>
<dbReference type="AlphaFoldDB" id="A0A0F7KFP2"/>
<dbReference type="SUPFAM" id="SSF56024">
    <property type="entry name" value="Phospholipase D/nuclease"/>
    <property type="match status" value="2"/>
</dbReference>
<evidence type="ECO:0000313" key="5">
    <source>
        <dbReference type="Proteomes" id="UP000034156"/>
    </source>
</evidence>
<proteinExistence type="inferred from homology"/>
<dbReference type="PANTHER" id="PTHR21248">
    <property type="entry name" value="CARDIOLIPIN SYNTHASE"/>
    <property type="match status" value="1"/>
</dbReference>
<feature type="domain" description="PLD phosphodiesterase" evidence="2">
    <location>
        <begin position="109"/>
        <end position="136"/>
    </location>
</feature>
<reference evidence="3 5" key="2">
    <citation type="journal article" date="2016" name="Genome Announc.">
        <title>Genome Sequence of Nitrosomonas communis Strain Nm2, a Mesophilic Ammonia-Oxidizing Bacterium Isolated from Mediterranean Soil.</title>
        <authorList>
            <person name="Kozlowski J.A."/>
            <person name="Kits K.D."/>
            <person name="Stein L.Y."/>
        </authorList>
    </citation>
    <scope>NUCLEOTIDE SEQUENCE [LARGE SCALE GENOMIC DNA]</scope>
    <source>
        <strain evidence="3 5">Nm2</strain>
    </source>
</reference>
<feature type="active site" evidence="1">
    <location>
        <position position="294"/>
    </location>
</feature>
<comment type="catalytic activity">
    <reaction evidence="1">
        <text>2 a 1,2-diacyl-sn-glycero-3-phospho-(1'-sn-glycerol) = a cardiolipin + glycerol</text>
        <dbReference type="Rhea" id="RHEA:31451"/>
        <dbReference type="ChEBI" id="CHEBI:17754"/>
        <dbReference type="ChEBI" id="CHEBI:62237"/>
        <dbReference type="ChEBI" id="CHEBI:64716"/>
    </reaction>
</comment>
<keyword evidence="1" id="KW-0472">Membrane</keyword>
<dbReference type="NCBIfam" id="NF008427">
    <property type="entry name" value="PRK11263.1"/>
    <property type="match status" value="1"/>
</dbReference>
<dbReference type="GO" id="GO:0032049">
    <property type="term" value="P:cardiolipin biosynthetic process"/>
    <property type="evidence" value="ECO:0007669"/>
    <property type="project" value="InterPro"/>
</dbReference>
<dbReference type="EMBL" id="VNHT01000036">
    <property type="protein sequence ID" value="TYP85015.1"/>
    <property type="molecule type" value="Genomic_DNA"/>
</dbReference>
<dbReference type="PROSITE" id="PS50035">
    <property type="entry name" value="PLD"/>
    <property type="match status" value="2"/>
</dbReference>
<dbReference type="EMBL" id="CP011451">
    <property type="protein sequence ID" value="AKH37958.1"/>
    <property type="molecule type" value="Genomic_DNA"/>
</dbReference>
<evidence type="ECO:0000313" key="6">
    <source>
        <dbReference type="Proteomes" id="UP000324176"/>
    </source>
</evidence>
<dbReference type="InterPro" id="IPR001736">
    <property type="entry name" value="PLipase_D/transphosphatidylase"/>
</dbReference>
<gene>
    <name evidence="1" type="primary">clsB</name>
    <name evidence="3" type="ORF">AAW31_09215</name>
    <name evidence="4" type="ORF">BCL69_10368</name>
</gene>
<keyword evidence="5" id="KW-1185">Reference proteome</keyword>
<dbReference type="GO" id="GO:0005886">
    <property type="term" value="C:plasma membrane"/>
    <property type="evidence" value="ECO:0007669"/>
    <property type="project" value="UniProtKB-SubCell"/>
</dbReference>
<dbReference type="Proteomes" id="UP000324176">
    <property type="component" value="Unassembled WGS sequence"/>
</dbReference>
<evidence type="ECO:0000313" key="4">
    <source>
        <dbReference type="EMBL" id="TYP85015.1"/>
    </source>
</evidence>
<feature type="active site" evidence="1">
    <location>
        <position position="121"/>
    </location>
</feature>
<reference evidence="4 6" key="3">
    <citation type="submission" date="2019-07" db="EMBL/GenBank/DDBJ databases">
        <title>Active sludge and wastewater microbial communities from Klosterneuburg, Austria.</title>
        <authorList>
            <person name="Wagner M."/>
        </authorList>
    </citation>
    <scope>NUCLEOTIDE SEQUENCE [LARGE SCALE GENOMIC DNA]</scope>
    <source>
        <strain evidence="4 6">Nm2</strain>
    </source>
</reference>
<dbReference type="PANTHER" id="PTHR21248:SF22">
    <property type="entry name" value="PHOSPHOLIPASE D"/>
    <property type="match status" value="1"/>
</dbReference>
<dbReference type="CDD" id="cd09110">
    <property type="entry name" value="PLDc_CLS_1"/>
    <property type="match status" value="1"/>
</dbReference>
<dbReference type="GO" id="GO:0008808">
    <property type="term" value="F:cardiolipin synthase activity"/>
    <property type="evidence" value="ECO:0007669"/>
    <property type="project" value="InterPro"/>
</dbReference>